<sequence length="164" mass="18970">MSSLKNCRERNWLQVPRSGQLGIDVSEEERSDDEPAEVSLDDVRPTRNDAGLLLELQQFEHPFARLRSPSPTPPIRMTKLRQITRQEVLDQMSELVDKATLNKWDDETNAKLVATLTEQMVAVMPEEMKNRLKMLARQMDYESIQGWLEKAGDKTIEKWTEVDS</sequence>
<dbReference type="HOGENOM" id="CLU_1619268_0_0_1"/>
<dbReference type="GeneID" id="25797336"/>
<organism evidence="2 3">
    <name type="scientific">Hypocrea virens (strain Gv29-8 / FGSC 10586)</name>
    <name type="common">Gliocladium virens</name>
    <name type="synonym">Trichoderma virens</name>
    <dbReference type="NCBI Taxonomy" id="413071"/>
    <lineage>
        <taxon>Eukaryota</taxon>
        <taxon>Fungi</taxon>
        <taxon>Dikarya</taxon>
        <taxon>Ascomycota</taxon>
        <taxon>Pezizomycotina</taxon>
        <taxon>Sordariomycetes</taxon>
        <taxon>Hypocreomycetidae</taxon>
        <taxon>Hypocreales</taxon>
        <taxon>Hypocreaceae</taxon>
        <taxon>Trichoderma</taxon>
    </lineage>
</organism>
<evidence type="ECO:0000313" key="3">
    <source>
        <dbReference type="Proteomes" id="UP000007115"/>
    </source>
</evidence>
<evidence type="ECO:0000313" key="2">
    <source>
        <dbReference type="EMBL" id="EHK21332.1"/>
    </source>
</evidence>
<dbReference type="VEuPathDB" id="FungiDB:TRIVIDRAFT_70313"/>
<proteinExistence type="predicted"/>
<dbReference type="InParanoid" id="G9MW36"/>
<feature type="compositionally biased region" description="Acidic residues" evidence="1">
    <location>
        <begin position="25"/>
        <end position="40"/>
    </location>
</feature>
<comment type="caution">
    <text evidence="2">The sequence shown here is derived from an EMBL/GenBank/DDBJ whole genome shotgun (WGS) entry which is preliminary data.</text>
</comment>
<evidence type="ECO:0000256" key="1">
    <source>
        <dbReference type="SAM" id="MobiDB-lite"/>
    </source>
</evidence>
<gene>
    <name evidence="2" type="ORF">TRIVIDRAFT_70313</name>
</gene>
<feature type="region of interest" description="Disordered" evidence="1">
    <location>
        <begin position="18"/>
        <end position="44"/>
    </location>
</feature>
<dbReference type="AlphaFoldDB" id="G9MW36"/>
<dbReference type="EMBL" id="ABDF02000072">
    <property type="protein sequence ID" value="EHK21332.1"/>
    <property type="molecule type" value="Genomic_DNA"/>
</dbReference>
<accession>G9MW36</accession>
<name>G9MW36_HYPVG</name>
<dbReference type="RefSeq" id="XP_013955528.1">
    <property type="nucleotide sequence ID" value="XM_014100053.1"/>
</dbReference>
<protein>
    <submittedName>
        <fullName evidence="2">Uncharacterized protein</fullName>
    </submittedName>
</protein>
<reference evidence="2 3" key="1">
    <citation type="journal article" date="2011" name="Genome Biol.">
        <title>Comparative genome sequence analysis underscores mycoparasitism as the ancestral life style of Trichoderma.</title>
        <authorList>
            <person name="Kubicek C.P."/>
            <person name="Herrera-Estrella A."/>
            <person name="Seidl-Seiboth V."/>
            <person name="Martinez D.A."/>
            <person name="Druzhinina I.S."/>
            <person name="Thon M."/>
            <person name="Zeilinger S."/>
            <person name="Casas-Flores S."/>
            <person name="Horwitz B.A."/>
            <person name="Mukherjee P.K."/>
            <person name="Mukherjee M."/>
            <person name="Kredics L."/>
            <person name="Alcaraz L.D."/>
            <person name="Aerts A."/>
            <person name="Antal Z."/>
            <person name="Atanasova L."/>
            <person name="Cervantes-Badillo M.G."/>
            <person name="Challacombe J."/>
            <person name="Chertkov O."/>
            <person name="McCluskey K."/>
            <person name="Coulpier F."/>
            <person name="Deshpande N."/>
            <person name="von Doehren H."/>
            <person name="Ebbole D.J."/>
            <person name="Esquivel-Naranjo E.U."/>
            <person name="Fekete E."/>
            <person name="Flipphi M."/>
            <person name="Glaser F."/>
            <person name="Gomez-Rodriguez E.Y."/>
            <person name="Gruber S."/>
            <person name="Han C."/>
            <person name="Henrissat B."/>
            <person name="Hermosa R."/>
            <person name="Hernandez-Onate M."/>
            <person name="Karaffa L."/>
            <person name="Kosti I."/>
            <person name="Le Crom S."/>
            <person name="Lindquist E."/>
            <person name="Lucas S."/>
            <person name="Luebeck M."/>
            <person name="Luebeck P.S."/>
            <person name="Margeot A."/>
            <person name="Metz B."/>
            <person name="Misra M."/>
            <person name="Nevalainen H."/>
            <person name="Omann M."/>
            <person name="Packer N."/>
            <person name="Perrone G."/>
            <person name="Uresti-Rivera E.E."/>
            <person name="Salamov A."/>
            <person name="Schmoll M."/>
            <person name="Seiboth B."/>
            <person name="Shapiro H."/>
            <person name="Sukno S."/>
            <person name="Tamayo-Ramos J.A."/>
            <person name="Tisch D."/>
            <person name="Wiest A."/>
            <person name="Wilkinson H.H."/>
            <person name="Zhang M."/>
            <person name="Coutinho P.M."/>
            <person name="Kenerley C.M."/>
            <person name="Monte E."/>
            <person name="Baker S.E."/>
            <person name="Grigoriev I.V."/>
        </authorList>
    </citation>
    <scope>NUCLEOTIDE SEQUENCE [LARGE SCALE GENOMIC DNA]</scope>
    <source>
        <strain evidence="3">Gv29-8 / FGSC 10586</strain>
    </source>
</reference>
<dbReference type="Proteomes" id="UP000007115">
    <property type="component" value="Unassembled WGS sequence"/>
</dbReference>
<keyword evidence="3" id="KW-1185">Reference proteome</keyword>